<dbReference type="Pfam" id="PF00005">
    <property type="entry name" value="ABC_tran"/>
    <property type="match status" value="1"/>
</dbReference>
<dbReference type="Gene3D" id="1.20.1560.10">
    <property type="entry name" value="ABC transporter type 1, transmembrane domain"/>
    <property type="match status" value="1"/>
</dbReference>
<dbReference type="PROSITE" id="PS00211">
    <property type="entry name" value="ABC_TRANSPORTER_1"/>
    <property type="match status" value="1"/>
</dbReference>
<dbReference type="InterPro" id="IPR036640">
    <property type="entry name" value="ABC1_TM_sf"/>
</dbReference>
<comment type="subcellular location">
    <subcellularLocation>
        <location evidence="1">Cell membrane</location>
        <topology evidence="1">Multi-pass membrane protein</topology>
    </subcellularLocation>
</comment>
<dbReference type="EMBL" id="JAGGLB010000002">
    <property type="protein sequence ID" value="MBP1989401.1"/>
    <property type="molecule type" value="Genomic_DNA"/>
</dbReference>
<keyword evidence="3" id="KW-0547">Nucleotide-binding</keyword>
<evidence type="ECO:0000256" key="3">
    <source>
        <dbReference type="ARBA" id="ARBA00022741"/>
    </source>
</evidence>
<keyword evidence="5 7" id="KW-1133">Transmembrane helix</keyword>
<dbReference type="Gene3D" id="3.40.50.300">
    <property type="entry name" value="P-loop containing nucleotide triphosphate hydrolases"/>
    <property type="match status" value="1"/>
</dbReference>
<evidence type="ECO:0000256" key="7">
    <source>
        <dbReference type="SAM" id="Phobius"/>
    </source>
</evidence>
<keyword evidence="2 7" id="KW-0812">Transmembrane</keyword>
<evidence type="ECO:0000313" key="9">
    <source>
        <dbReference type="EMBL" id="MBP1989401.1"/>
    </source>
</evidence>
<proteinExistence type="predicted"/>
<dbReference type="InterPro" id="IPR027417">
    <property type="entry name" value="P-loop_NTPase"/>
</dbReference>
<evidence type="ECO:0000256" key="5">
    <source>
        <dbReference type="ARBA" id="ARBA00022989"/>
    </source>
</evidence>
<evidence type="ECO:0000256" key="1">
    <source>
        <dbReference type="ARBA" id="ARBA00004651"/>
    </source>
</evidence>
<feature type="transmembrane region" description="Helical" evidence="7">
    <location>
        <begin position="23"/>
        <end position="46"/>
    </location>
</feature>
<evidence type="ECO:0000256" key="6">
    <source>
        <dbReference type="ARBA" id="ARBA00023136"/>
    </source>
</evidence>
<organism evidence="9 10">
    <name type="scientific">Paenibacillus eucommiae</name>
    <dbReference type="NCBI Taxonomy" id="1355755"/>
    <lineage>
        <taxon>Bacteria</taxon>
        <taxon>Bacillati</taxon>
        <taxon>Bacillota</taxon>
        <taxon>Bacilli</taxon>
        <taxon>Bacillales</taxon>
        <taxon>Paenibacillaceae</taxon>
        <taxon>Paenibacillus</taxon>
    </lineage>
</organism>
<dbReference type="InterPro" id="IPR017871">
    <property type="entry name" value="ABC_transporter-like_CS"/>
</dbReference>
<feature type="domain" description="ABC transporter" evidence="8">
    <location>
        <begin position="88"/>
        <end position="322"/>
    </location>
</feature>
<evidence type="ECO:0000313" key="10">
    <source>
        <dbReference type="Proteomes" id="UP001519287"/>
    </source>
</evidence>
<keyword evidence="6 7" id="KW-0472">Membrane</keyword>
<gene>
    <name evidence="9" type="ORF">J2Z66_000996</name>
</gene>
<keyword evidence="4" id="KW-0067">ATP-binding</keyword>
<comment type="caution">
    <text evidence="9">The sequence shown here is derived from an EMBL/GenBank/DDBJ whole genome shotgun (WGS) entry which is preliminary data.</text>
</comment>
<dbReference type="PANTHER" id="PTHR43394:SF1">
    <property type="entry name" value="ATP-BINDING CASSETTE SUB-FAMILY B MEMBER 10, MITOCHONDRIAL"/>
    <property type="match status" value="1"/>
</dbReference>
<evidence type="ECO:0000256" key="2">
    <source>
        <dbReference type="ARBA" id="ARBA00022692"/>
    </source>
</evidence>
<dbReference type="SUPFAM" id="SSF52540">
    <property type="entry name" value="P-loop containing nucleoside triphosphate hydrolases"/>
    <property type="match status" value="1"/>
</dbReference>
<dbReference type="SMART" id="SM00382">
    <property type="entry name" value="AAA"/>
    <property type="match status" value="1"/>
</dbReference>
<accession>A0ABS4IQY0</accession>
<protein>
    <submittedName>
        <fullName evidence="9">ABC-type multidrug transport system fused ATPase/permease subunit</fullName>
    </submittedName>
</protein>
<sequence length="333" mass="37062">MTYQIGGIAIFIYGYYLLQQNQLSVGAFVSFLMYYFTAMHCLTVVVTNITEQKVLMFQVERLYRFIRLQPQVEEANMPEHLDKVIGEIVFHNVSFAYTAELPVLHNFNLAISPGERVGIVGKSGNGKSTTLKLIGRFYDADQGYISIDGIPIHELSLSSLRTSLGYVFQETYIFGSSVKDNIRFGKPDASDDEVVEAAKSAYAHEFISELPEGYDTLVGERGVKLSGGQKQRIAIARMLIYNPAIVLLDEATSALDNTSEAEVQKAFETLLKGRTVVAVAHRLSTIKQFDRIVFIEDGGIEEMGTYDELLERDGILKRLSTGVNDQLKEAANG</sequence>
<dbReference type="Proteomes" id="UP001519287">
    <property type="component" value="Unassembled WGS sequence"/>
</dbReference>
<evidence type="ECO:0000256" key="4">
    <source>
        <dbReference type="ARBA" id="ARBA00022840"/>
    </source>
</evidence>
<dbReference type="PROSITE" id="PS50893">
    <property type="entry name" value="ABC_TRANSPORTER_2"/>
    <property type="match status" value="1"/>
</dbReference>
<name>A0ABS4IQY0_9BACL</name>
<dbReference type="PANTHER" id="PTHR43394">
    <property type="entry name" value="ATP-DEPENDENT PERMEASE MDL1, MITOCHONDRIAL"/>
    <property type="match status" value="1"/>
</dbReference>
<reference evidence="9 10" key="1">
    <citation type="submission" date="2021-03" db="EMBL/GenBank/DDBJ databases">
        <title>Genomic Encyclopedia of Type Strains, Phase IV (KMG-IV): sequencing the most valuable type-strain genomes for metagenomic binning, comparative biology and taxonomic classification.</title>
        <authorList>
            <person name="Goeker M."/>
        </authorList>
    </citation>
    <scope>NUCLEOTIDE SEQUENCE [LARGE SCALE GENOMIC DNA]</scope>
    <source>
        <strain evidence="9 10">DSM 26048</strain>
    </source>
</reference>
<dbReference type="InterPro" id="IPR003593">
    <property type="entry name" value="AAA+_ATPase"/>
</dbReference>
<dbReference type="SUPFAM" id="SSF90123">
    <property type="entry name" value="ABC transporter transmembrane region"/>
    <property type="match status" value="1"/>
</dbReference>
<dbReference type="RefSeq" id="WP_245375263.1">
    <property type="nucleotide sequence ID" value="NZ_JAGGLB010000002.1"/>
</dbReference>
<dbReference type="InterPro" id="IPR003439">
    <property type="entry name" value="ABC_transporter-like_ATP-bd"/>
</dbReference>
<dbReference type="InterPro" id="IPR039421">
    <property type="entry name" value="Type_1_exporter"/>
</dbReference>
<keyword evidence="10" id="KW-1185">Reference proteome</keyword>
<evidence type="ECO:0000259" key="8">
    <source>
        <dbReference type="PROSITE" id="PS50893"/>
    </source>
</evidence>